<keyword evidence="4" id="KW-1185">Reference proteome</keyword>
<reference evidence="3 4" key="1">
    <citation type="journal article" date="2012" name="Front. Microbiol.">
        <title>Redundancy and modularity in membrane-associated dissimilatory nitrate reduction in Bacillus.</title>
        <authorList>
            <person name="Heylen K."/>
            <person name="Keltjens J."/>
        </authorList>
    </citation>
    <scope>NUCLEOTIDE SEQUENCE [LARGE SCALE GENOMIC DNA]</scope>
    <source>
        <strain evidence="4">LMG 21833T</strain>
    </source>
</reference>
<dbReference type="GO" id="GO:0008081">
    <property type="term" value="F:phosphoric diester hydrolase activity"/>
    <property type="evidence" value="ECO:0007669"/>
    <property type="project" value="InterPro"/>
</dbReference>
<feature type="domain" description="GP-PDE" evidence="2">
    <location>
        <begin position="59"/>
        <end position="270"/>
    </location>
</feature>
<accession>K6CJJ9</accession>
<evidence type="ECO:0000313" key="4">
    <source>
        <dbReference type="Proteomes" id="UP000006316"/>
    </source>
</evidence>
<name>K6CJJ9_9BACI</name>
<feature type="signal peptide" evidence="1">
    <location>
        <begin position="1"/>
        <end position="21"/>
    </location>
</feature>
<dbReference type="InterPro" id="IPR017946">
    <property type="entry name" value="PLC-like_Pdiesterase_TIM-brl"/>
</dbReference>
<dbReference type="RefSeq" id="WP_007083372.1">
    <property type="nucleotide sequence ID" value="NZ_AJLS01000009.1"/>
</dbReference>
<dbReference type="SUPFAM" id="SSF51695">
    <property type="entry name" value="PLC-like phosphodiesterases"/>
    <property type="match status" value="1"/>
</dbReference>
<dbReference type="STRING" id="1117379.BABA_01645"/>
<dbReference type="InterPro" id="IPR030395">
    <property type="entry name" value="GP_PDE_dom"/>
</dbReference>
<evidence type="ECO:0000256" key="1">
    <source>
        <dbReference type="SAM" id="SignalP"/>
    </source>
</evidence>
<dbReference type="PATRIC" id="fig|1117379.3.peg.344"/>
<protein>
    <recommendedName>
        <fullName evidence="2">GP-PDE domain-containing protein</fullName>
    </recommendedName>
</protein>
<dbReference type="Proteomes" id="UP000006316">
    <property type="component" value="Unassembled WGS sequence"/>
</dbReference>
<dbReference type="OrthoDB" id="2033680at2"/>
<evidence type="ECO:0000259" key="2">
    <source>
        <dbReference type="Pfam" id="PF03009"/>
    </source>
</evidence>
<dbReference type="CDD" id="cd08583">
    <property type="entry name" value="PI-PLCc_GDPD_SF_unchar1"/>
    <property type="match status" value="1"/>
</dbReference>
<proteinExistence type="predicted"/>
<dbReference type="Pfam" id="PF03009">
    <property type="entry name" value="GDPD"/>
    <property type="match status" value="1"/>
</dbReference>
<feature type="chain" id="PRO_5039201082" description="GP-PDE domain-containing protein" evidence="1">
    <location>
        <begin position="22"/>
        <end position="297"/>
    </location>
</feature>
<organism evidence="3 4">
    <name type="scientific">Neobacillus bataviensis LMG 21833</name>
    <dbReference type="NCBI Taxonomy" id="1117379"/>
    <lineage>
        <taxon>Bacteria</taxon>
        <taxon>Bacillati</taxon>
        <taxon>Bacillota</taxon>
        <taxon>Bacilli</taxon>
        <taxon>Bacillales</taxon>
        <taxon>Bacillaceae</taxon>
        <taxon>Neobacillus</taxon>
    </lineage>
</organism>
<dbReference type="EMBL" id="AJLS01000009">
    <property type="protein sequence ID" value="EKN71345.1"/>
    <property type="molecule type" value="Genomic_DNA"/>
</dbReference>
<comment type="caution">
    <text evidence="3">The sequence shown here is derived from an EMBL/GenBank/DDBJ whole genome shotgun (WGS) entry which is preliminary data.</text>
</comment>
<dbReference type="GO" id="GO:0006629">
    <property type="term" value="P:lipid metabolic process"/>
    <property type="evidence" value="ECO:0007669"/>
    <property type="project" value="InterPro"/>
</dbReference>
<sequence>MKKIKSYLLLLFFSISFSCYGNGMNAEEAFVALVKGKENQESVFTSLPQVVHGLGHIEGHYITNSLDALLLNYERGFRVFEVDLNMTSDNRLIARHDWTPEHYQFLGQEYPPTNGPISFDTFMSLKIHDKYNPLSWEHILEVMQKYPDIYIVTDTKEKDEENVRKTFSYIVNTTKNFNSNLLDRIIPQIYNQPMLSFIESYHDFNDVIFTLYHFKNADIPTPEELADWCANNKITAIAGFPFRITDELRTLLIKRNIAVYTHTINNPVEATAYQAKGIGIYTDYLFYDGKNFVGLDQ</sequence>
<gene>
    <name evidence="3" type="ORF">BABA_01645</name>
</gene>
<dbReference type="AlphaFoldDB" id="K6CJJ9"/>
<dbReference type="PROSITE" id="PS51257">
    <property type="entry name" value="PROKAR_LIPOPROTEIN"/>
    <property type="match status" value="1"/>
</dbReference>
<dbReference type="eggNOG" id="COG0584">
    <property type="taxonomic scope" value="Bacteria"/>
</dbReference>
<evidence type="ECO:0000313" key="3">
    <source>
        <dbReference type="EMBL" id="EKN71345.1"/>
    </source>
</evidence>
<dbReference type="Gene3D" id="3.20.20.190">
    <property type="entry name" value="Phosphatidylinositol (PI) phosphodiesterase"/>
    <property type="match status" value="1"/>
</dbReference>
<keyword evidence="1" id="KW-0732">Signal</keyword>